<sequence length="185" mass="19264">MPQNSLANVNLFANQSASPATFHSDADLFAAANSGLFTETKSSNPTNISSFDPFAASDSIFSSSSESNVPSTNPTSSCAIDPFAAIQVSNVTGSDELFGSFTSNTAPASRDPSKDSSNTSQSASKKEPFQVKSGIWADSLSRGLIDLNITAQIAREAGKEEGEDRGHGEAGKNTGFITQVSKDIV</sequence>
<accession>A0A2I0VUA5</accession>
<gene>
    <name evidence="2" type="primary">EPSIN1</name>
    <name evidence="2" type="ORF">MA16_Dca019084</name>
</gene>
<dbReference type="Proteomes" id="UP000233837">
    <property type="component" value="Unassembled WGS sequence"/>
</dbReference>
<feature type="compositionally biased region" description="Polar residues" evidence="1">
    <location>
        <begin position="175"/>
        <end position="185"/>
    </location>
</feature>
<dbReference type="AlphaFoldDB" id="A0A2I0VUA5"/>
<dbReference type="EMBL" id="KZ503231">
    <property type="protein sequence ID" value="PKU66983.1"/>
    <property type="molecule type" value="Genomic_DNA"/>
</dbReference>
<evidence type="ECO:0000313" key="2">
    <source>
        <dbReference type="EMBL" id="PKU66983.1"/>
    </source>
</evidence>
<proteinExistence type="predicted"/>
<name>A0A2I0VUA5_9ASPA</name>
<keyword evidence="3" id="KW-1185">Reference proteome</keyword>
<feature type="region of interest" description="Disordered" evidence="1">
    <location>
        <begin position="157"/>
        <end position="185"/>
    </location>
</feature>
<reference evidence="2 3" key="2">
    <citation type="journal article" date="2017" name="Nature">
        <title>The Apostasia genome and the evolution of orchids.</title>
        <authorList>
            <person name="Zhang G.Q."/>
            <person name="Liu K.W."/>
            <person name="Li Z."/>
            <person name="Lohaus R."/>
            <person name="Hsiao Y.Y."/>
            <person name="Niu S.C."/>
            <person name="Wang J.Y."/>
            <person name="Lin Y.C."/>
            <person name="Xu Q."/>
            <person name="Chen L.J."/>
            <person name="Yoshida K."/>
            <person name="Fujiwara S."/>
            <person name="Wang Z.W."/>
            <person name="Zhang Y.Q."/>
            <person name="Mitsuda N."/>
            <person name="Wang M."/>
            <person name="Liu G.H."/>
            <person name="Pecoraro L."/>
            <person name="Huang H.X."/>
            <person name="Xiao X.J."/>
            <person name="Lin M."/>
            <person name="Wu X.Y."/>
            <person name="Wu W.L."/>
            <person name="Chen Y.Y."/>
            <person name="Chang S.B."/>
            <person name="Sakamoto S."/>
            <person name="Ohme-Takagi M."/>
            <person name="Yagi M."/>
            <person name="Zeng S.J."/>
            <person name="Shen C.Y."/>
            <person name="Yeh C.M."/>
            <person name="Luo Y.B."/>
            <person name="Tsai W.C."/>
            <person name="Van de Peer Y."/>
            <person name="Liu Z.J."/>
        </authorList>
    </citation>
    <scope>NUCLEOTIDE SEQUENCE [LARGE SCALE GENOMIC DNA]</scope>
    <source>
        <tissue evidence="2">The whole plant</tissue>
    </source>
</reference>
<evidence type="ECO:0000313" key="3">
    <source>
        <dbReference type="Proteomes" id="UP000233837"/>
    </source>
</evidence>
<organism evidence="2 3">
    <name type="scientific">Dendrobium catenatum</name>
    <dbReference type="NCBI Taxonomy" id="906689"/>
    <lineage>
        <taxon>Eukaryota</taxon>
        <taxon>Viridiplantae</taxon>
        <taxon>Streptophyta</taxon>
        <taxon>Embryophyta</taxon>
        <taxon>Tracheophyta</taxon>
        <taxon>Spermatophyta</taxon>
        <taxon>Magnoliopsida</taxon>
        <taxon>Liliopsida</taxon>
        <taxon>Asparagales</taxon>
        <taxon>Orchidaceae</taxon>
        <taxon>Epidendroideae</taxon>
        <taxon>Malaxideae</taxon>
        <taxon>Dendrobiinae</taxon>
        <taxon>Dendrobium</taxon>
    </lineage>
</organism>
<protein>
    <submittedName>
        <fullName evidence="2">Clathrin interactor EPSIN 1</fullName>
    </submittedName>
</protein>
<feature type="compositionally biased region" description="Basic and acidic residues" evidence="1">
    <location>
        <begin position="157"/>
        <end position="170"/>
    </location>
</feature>
<reference evidence="2 3" key="1">
    <citation type="journal article" date="2016" name="Sci. Rep.">
        <title>The Dendrobium catenatum Lindl. genome sequence provides insights into polysaccharide synthase, floral development and adaptive evolution.</title>
        <authorList>
            <person name="Zhang G.Q."/>
            <person name="Xu Q."/>
            <person name="Bian C."/>
            <person name="Tsai W.C."/>
            <person name="Yeh C.M."/>
            <person name="Liu K.W."/>
            <person name="Yoshida K."/>
            <person name="Zhang L.S."/>
            <person name="Chang S.B."/>
            <person name="Chen F."/>
            <person name="Shi Y."/>
            <person name="Su Y.Y."/>
            <person name="Zhang Y.Q."/>
            <person name="Chen L.J."/>
            <person name="Yin Y."/>
            <person name="Lin M."/>
            <person name="Huang H."/>
            <person name="Deng H."/>
            <person name="Wang Z.W."/>
            <person name="Zhu S.L."/>
            <person name="Zhao X."/>
            <person name="Deng C."/>
            <person name="Niu S.C."/>
            <person name="Huang J."/>
            <person name="Wang M."/>
            <person name="Liu G.H."/>
            <person name="Yang H.J."/>
            <person name="Xiao X.J."/>
            <person name="Hsiao Y.Y."/>
            <person name="Wu W.L."/>
            <person name="Chen Y.Y."/>
            <person name="Mitsuda N."/>
            <person name="Ohme-Takagi M."/>
            <person name="Luo Y.B."/>
            <person name="Van de Peer Y."/>
            <person name="Liu Z.J."/>
        </authorList>
    </citation>
    <scope>NUCLEOTIDE SEQUENCE [LARGE SCALE GENOMIC DNA]</scope>
    <source>
        <tissue evidence="2">The whole plant</tissue>
    </source>
</reference>
<dbReference type="STRING" id="906689.A0A2I0VUA5"/>
<evidence type="ECO:0000256" key="1">
    <source>
        <dbReference type="SAM" id="MobiDB-lite"/>
    </source>
</evidence>
<feature type="region of interest" description="Disordered" evidence="1">
    <location>
        <begin position="102"/>
        <end position="128"/>
    </location>
</feature>